<dbReference type="Proteomes" id="UP000541444">
    <property type="component" value="Unassembled WGS sequence"/>
</dbReference>
<comment type="caution">
    <text evidence="1">The sequence shown here is derived from an EMBL/GenBank/DDBJ whole genome shotgun (WGS) entry which is preliminary data.</text>
</comment>
<protein>
    <submittedName>
        <fullName evidence="1">Uncharacterized protein</fullName>
    </submittedName>
</protein>
<evidence type="ECO:0000313" key="1">
    <source>
        <dbReference type="EMBL" id="KAF6136397.1"/>
    </source>
</evidence>
<proteinExistence type="predicted"/>
<reference evidence="1 2" key="1">
    <citation type="journal article" date="2020" name="IScience">
        <title>Genome Sequencing of the Endangered Kingdonia uniflora (Circaeasteraceae, Ranunculales) Reveals Potential Mechanisms of Evolutionary Specialization.</title>
        <authorList>
            <person name="Sun Y."/>
            <person name="Deng T."/>
            <person name="Zhang A."/>
            <person name="Moore M.J."/>
            <person name="Landis J.B."/>
            <person name="Lin N."/>
            <person name="Zhang H."/>
            <person name="Zhang X."/>
            <person name="Huang J."/>
            <person name="Zhang X."/>
            <person name="Sun H."/>
            <person name="Wang H."/>
        </authorList>
    </citation>
    <scope>NUCLEOTIDE SEQUENCE [LARGE SCALE GENOMIC DNA]</scope>
    <source>
        <strain evidence="1">TB1705</strain>
        <tissue evidence="1">Leaf</tissue>
    </source>
</reference>
<gene>
    <name evidence="1" type="ORF">GIB67_038969</name>
</gene>
<keyword evidence="2" id="KW-1185">Reference proteome</keyword>
<name>A0A7J7L1E9_9MAGN</name>
<organism evidence="1 2">
    <name type="scientific">Kingdonia uniflora</name>
    <dbReference type="NCBI Taxonomy" id="39325"/>
    <lineage>
        <taxon>Eukaryota</taxon>
        <taxon>Viridiplantae</taxon>
        <taxon>Streptophyta</taxon>
        <taxon>Embryophyta</taxon>
        <taxon>Tracheophyta</taxon>
        <taxon>Spermatophyta</taxon>
        <taxon>Magnoliopsida</taxon>
        <taxon>Ranunculales</taxon>
        <taxon>Circaeasteraceae</taxon>
        <taxon>Kingdonia</taxon>
    </lineage>
</organism>
<evidence type="ECO:0000313" key="2">
    <source>
        <dbReference type="Proteomes" id="UP000541444"/>
    </source>
</evidence>
<dbReference type="AlphaFoldDB" id="A0A7J7L1E9"/>
<dbReference type="EMBL" id="JACGCM010002716">
    <property type="protein sequence ID" value="KAF6136397.1"/>
    <property type="molecule type" value="Genomic_DNA"/>
</dbReference>
<accession>A0A7J7L1E9</accession>
<feature type="non-terminal residue" evidence="1">
    <location>
        <position position="1"/>
    </location>
</feature>
<sequence length="68" mass="8361">SVRLETVYSNRTIIIRIHKKCIRTNKVPKKYIRTKQVLFEQRKIIFKQLSSHKRYSNKEIVYSNTYWS</sequence>